<dbReference type="InterPro" id="IPR028018">
    <property type="entry name" value="DUF4646"/>
</dbReference>
<evidence type="ECO:0000313" key="3">
    <source>
        <dbReference type="Proteomes" id="UP000044841"/>
    </source>
</evidence>
<feature type="region of interest" description="Disordered" evidence="1">
    <location>
        <begin position="282"/>
        <end position="379"/>
    </location>
</feature>
<evidence type="ECO:0000313" key="2">
    <source>
        <dbReference type="EMBL" id="CUA78184.1"/>
    </source>
</evidence>
<feature type="compositionally biased region" description="Polar residues" evidence="1">
    <location>
        <begin position="85"/>
        <end position="98"/>
    </location>
</feature>
<feature type="compositionally biased region" description="Polar residues" evidence="1">
    <location>
        <begin position="24"/>
        <end position="35"/>
    </location>
</feature>
<proteinExistence type="predicted"/>
<organism evidence="2 3">
    <name type="scientific">Rhizoctonia solani</name>
    <dbReference type="NCBI Taxonomy" id="456999"/>
    <lineage>
        <taxon>Eukaryota</taxon>
        <taxon>Fungi</taxon>
        <taxon>Dikarya</taxon>
        <taxon>Basidiomycota</taxon>
        <taxon>Agaricomycotina</taxon>
        <taxon>Agaricomycetes</taxon>
        <taxon>Cantharellales</taxon>
        <taxon>Ceratobasidiaceae</taxon>
        <taxon>Rhizoctonia</taxon>
    </lineage>
</organism>
<dbReference type="Pfam" id="PF15496">
    <property type="entry name" value="DUF4646"/>
    <property type="match status" value="1"/>
</dbReference>
<feature type="region of interest" description="Disordered" evidence="1">
    <location>
        <begin position="1"/>
        <end position="115"/>
    </location>
</feature>
<keyword evidence="3" id="KW-1185">Reference proteome</keyword>
<protein>
    <submittedName>
        <fullName evidence="2">Uncharacterized protein</fullName>
    </submittedName>
</protein>
<dbReference type="EMBL" id="CYGV01001955">
    <property type="protein sequence ID" value="CUA78184.1"/>
    <property type="molecule type" value="Genomic_DNA"/>
</dbReference>
<dbReference type="Proteomes" id="UP000044841">
    <property type="component" value="Unassembled WGS sequence"/>
</dbReference>
<evidence type="ECO:0000256" key="1">
    <source>
        <dbReference type="SAM" id="MobiDB-lite"/>
    </source>
</evidence>
<feature type="compositionally biased region" description="Low complexity" evidence="1">
    <location>
        <begin position="294"/>
        <end position="306"/>
    </location>
</feature>
<reference evidence="2 3" key="1">
    <citation type="submission" date="2015-07" db="EMBL/GenBank/DDBJ databases">
        <authorList>
            <person name="Noorani M."/>
        </authorList>
    </citation>
    <scope>NUCLEOTIDE SEQUENCE [LARGE SCALE GENOMIC DNA]</scope>
    <source>
        <strain evidence="2">BBA 69670</strain>
    </source>
</reference>
<accession>A0A0K6GII4</accession>
<dbReference type="AlphaFoldDB" id="A0A0K6GII4"/>
<gene>
    <name evidence="2" type="ORF">RSOLAG22IIIB_02802</name>
</gene>
<feature type="compositionally biased region" description="Basic and acidic residues" evidence="1">
    <location>
        <begin position="329"/>
        <end position="372"/>
    </location>
</feature>
<name>A0A0K6GII4_9AGAM</name>
<sequence>MSANVTQNLGGFRAPESAPPADASLNSLQSNNPYRQPSPAPEPFDEPYPSYAPPSYDQVTSTAPSPIPSPLTDSKRERESRDITYENQYSAGPSTSLAPPQAVQRDQPMTPASGSTDLLDQAMSKINPRDPLDPIPICFSRVIPAPSPEITYQTLPQPLVIHARPGKTALDDAFVTTGTPALHKHDIWAEDWVRLLEDIHIVARLTTGQKITASILPITMHVGFAGHFISRAIKQGMKNKKVGGVTQLLQIWNERFFKPRRLEIILCRGDYRVPIGSNDQVRLPAPDCPHAHSRSMSHSSSSSSSSDSEHESMGRGSGRGHMVRGRGAGRREYRQARREERRERREERRERRDERREQRAYRREEKRSKEPYRLVVVSI</sequence>
<feature type="compositionally biased region" description="Basic and acidic residues" evidence="1">
    <location>
        <begin position="73"/>
        <end position="84"/>
    </location>
</feature>